<feature type="region of interest" description="Disordered" evidence="1">
    <location>
        <begin position="20"/>
        <end position="39"/>
    </location>
</feature>
<evidence type="ECO:0000313" key="3">
    <source>
        <dbReference type="Proteomes" id="UP001148838"/>
    </source>
</evidence>
<sequence>MPCPSQTSGFNVPNYVRGHANIRDTPRSGRPCTARSPDNEQRVSNLVVADKRVTVKELSLQVGIEEAKAGCSAIARQRTATCQSTDQIRKLGWTTLKHPPYSPGPCDYHLFGKLKESLRVTRFEDDDFLVHATKEWLRRVGPDFYRGGIQALVPRWRKAVERDGDYVEK</sequence>
<dbReference type="Proteomes" id="UP001148838">
    <property type="component" value="Unassembled WGS sequence"/>
</dbReference>
<evidence type="ECO:0000256" key="1">
    <source>
        <dbReference type="SAM" id="MobiDB-lite"/>
    </source>
</evidence>
<evidence type="ECO:0000313" key="2">
    <source>
        <dbReference type="EMBL" id="KAJ4440364.1"/>
    </source>
</evidence>
<dbReference type="Gene3D" id="3.30.420.10">
    <property type="entry name" value="Ribonuclease H-like superfamily/Ribonuclease H"/>
    <property type="match status" value="1"/>
</dbReference>
<gene>
    <name evidence="2" type="ORF">ANN_08503</name>
</gene>
<accession>A0ABQ8T1K9</accession>
<protein>
    <recommendedName>
        <fullName evidence="4">Histone-lysine N-methyltransferase SETMAR</fullName>
    </recommendedName>
</protein>
<dbReference type="InterPro" id="IPR036397">
    <property type="entry name" value="RNaseH_sf"/>
</dbReference>
<organism evidence="2 3">
    <name type="scientific">Periplaneta americana</name>
    <name type="common">American cockroach</name>
    <name type="synonym">Blatta americana</name>
    <dbReference type="NCBI Taxonomy" id="6978"/>
    <lineage>
        <taxon>Eukaryota</taxon>
        <taxon>Metazoa</taxon>
        <taxon>Ecdysozoa</taxon>
        <taxon>Arthropoda</taxon>
        <taxon>Hexapoda</taxon>
        <taxon>Insecta</taxon>
        <taxon>Pterygota</taxon>
        <taxon>Neoptera</taxon>
        <taxon>Polyneoptera</taxon>
        <taxon>Dictyoptera</taxon>
        <taxon>Blattodea</taxon>
        <taxon>Blattoidea</taxon>
        <taxon>Blattidae</taxon>
        <taxon>Blattinae</taxon>
        <taxon>Periplaneta</taxon>
    </lineage>
</organism>
<evidence type="ECO:0008006" key="4">
    <source>
        <dbReference type="Google" id="ProtNLM"/>
    </source>
</evidence>
<keyword evidence="3" id="KW-1185">Reference proteome</keyword>
<dbReference type="PANTHER" id="PTHR46060">
    <property type="entry name" value="MARINER MOS1 TRANSPOSASE-LIKE PROTEIN"/>
    <property type="match status" value="1"/>
</dbReference>
<dbReference type="InterPro" id="IPR052709">
    <property type="entry name" value="Transposase-MT_Hybrid"/>
</dbReference>
<comment type="caution">
    <text evidence="2">The sequence shown here is derived from an EMBL/GenBank/DDBJ whole genome shotgun (WGS) entry which is preliminary data.</text>
</comment>
<dbReference type="PANTHER" id="PTHR46060:SF1">
    <property type="entry name" value="MARINER MOS1 TRANSPOSASE-LIKE PROTEIN"/>
    <property type="match status" value="1"/>
</dbReference>
<reference evidence="2 3" key="1">
    <citation type="journal article" date="2022" name="Allergy">
        <title>Genome assembly and annotation of Periplaneta americana reveal a comprehensive cockroach allergen profile.</title>
        <authorList>
            <person name="Wang L."/>
            <person name="Xiong Q."/>
            <person name="Saelim N."/>
            <person name="Wang L."/>
            <person name="Nong W."/>
            <person name="Wan A.T."/>
            <person name="Shi M."/>
            <person name="Liu X."/>
            <person name="Cao Q."/>
            <person name="Hui J.H.L."/>
            <person name="Sookrung N."/>
            <person name="Leung T.F."/>
            <person name="Tungtrongchitr A."/>
            <person name="Tsui S.K.W."/>
        </authorList>
    </citation>
    <scope>NUCLEOTIDE SEQUENCE [LARGE SCALE GENOMIC DNA]</scope>
    <source>
        <strain evidence="2">PWHHKU_190912</strain>
    </source>
</reference>
<dbReference type="EMBL" id="JAJSOF020000017">
    <property type="protein sequence ID" value="KAJ4440364.1"/>
    <property type="molecule type" value="Genomic_DNA"/>
</dbReference>
<name>A0ABQ8T1K9_PERAM</name>
<proteinExistence type="predicted"/>